<keyword evidence="3" id="KW-1133">Transmembrane helix</keyword>
<name>F2BCU0_9NEIS</name>
<dbReference type="SMART" id="SM00698">
    <property type="entry name" value="MORN"/>
    <property type="match status" value="3"/>
</dbReference>
<feature type="transmembrane region" description="Helical" evidence="3">
    <location>
        <begin position="188"/>
        <end position="209"/>
    </location>
</feature>
<dbReference type="HOGENOM" id="CLU_509796_0_0_4"/>
<dbReference type="InterPro" id="IPR003409">
    <property type="entry name" value="MORN"/>
</dbReference>
<keyword evidence="1" id="KW-0677">Repeat</keyword>
<evidence type="ECO:0000313" key="5">
    <source>
        <dbReference type="Proteomes" id="UP000004105"/>
    </source>
</evidence>
<gene>
    <name evidence="4" type="ORF">HMPREF9123_1545</name>
</gene>
<dbReference type="SMART" id="SM00671">
    <property type="entry name" value="SEL1"/>
    <property type="match status" value="2"/>
</dbReference>
<dbReference type="Pfam" id="PF02493">
    <property type="entry name" value="MORN"/>
    <property type="match status" value="4"/>
</dbReference>
<dbReference type="SUPFAM" id="SSF82185">
    <property type="entry name" value="Histone H3 K4-specific methyltransferase SET7/9 N-terminal domain"/>
    <property type="match status" value="1"/>
</dbReference>
<dbReference type="Proteomes" id="UP000004105">
    <property type="component" value="Unassembled WGS sequence"/>
</dbReference>
<evidence type="ECO:0000256" key="1">
    <source>
        <dbReference type="ARBA" id="ARBA00022737"/>
    </source>
</evidence>
<evidence type="ECO:0000256" key="3">
    <source>
        <dbReference type="SAM" id="Phobius"/>
    </source>
</evidence>
<dbReference type="Gene3D" id="1.25.40.10">
    <property type="entry name" value="Tetratricopeptide repeat domain"/>
    <property type="match status" value="1"/>
</dbReference>
<reference evidence="4 5" key="1">
    <citation type="submission" date="2011-02" db="EMBL/GenBank/DDBJ databases">
        <authorList>
            <person name="Muzny D."/>
            <person name="Qin X."/>
            <person name="Deng J."/>
            <person name="Jiang H."/>
            <person name="Liu Y."/>
            <person name="Qu J."/>
            <person name="Song X.-Z."/>
            <person name="Zhang L."/>
            <person name="Thornton R."/>
            <person name="Coyle M."/>
            <person name="Francisco L."/>
            <person name="Jackson L."/>
            <person name="Javaid M."/>
            <person name="Korchina V."/>
            <person name="Kovar C."/>
            <person name="Mata R."/>
            <person name="Mathew T."/>
            <person name="Ngo R."/>
            <person name="Nguyen L."/>
            <person name="Nguyen N."/>
            <person name="Okwuonu G."/>
            <person name="Ongeri F."/>
            <person name="Pham C."/>
            <person name="Simmons D."/>
            <person name="Wilczek-Boney K."/>
            <person name="Hale W."/>
            <person name="Jakkamsetti A."/>
            <person name="Pham P."/>
            <person name="Ruth R."/>
            <person name="San Lucas F."/>
            <person name="Warren J."/>
            <person name="Zhang J."/>
            <person name="Zhao Z."/>
            <person name="Zhou C."/>
            <person name="Zhu D."/>
            <person name="Lee S."/>
            <person name="Bess C."/>
            <person name="Blankenburg K."/>
            <person name="Forbes L."/>
            <person name="Fu Q."/>
            <person name="Gubbala S."/>
            <person name="Hirani K."/>
            <person name="Jayaseelan J.C."/>
            <person name="Lara F."/>
            <person name="Munidasa M."/>
            <person name="Palculict T."/>
            <person name="Patil S."/>
            <person name="Pu L.-L."/>
            <person name="Saada N."/>
            <person name="Tang L."/>
            <person name="Weissenberger G."/>
            <person name="Zhu Y."/>
            <person name="Hemphill L."/>
            <person name="Shang Y."/>
            <person name="Youmans B."/>
            <person name="Ayvaz T."/>
            <person name="Ross M."/>
            <person name="Santibanez J."/>
            <person name="Aqrawi P."/>
            <person name="Gross S."/>
            <person name="Joshi V."/>
            <person name="Fowler G."/>
            <person name="Nazareth L."/>
            <person name="Reid J."/>
            <person name="Worley K."/>
            <person name="Petrosino J."/>
            <person name="Highlander S."/>
            <person name="Gibbs R."/>
        </authorList>
    </citation>
    <scope>NUCLEOTIDE SEQUENCE [LARGE SCALE GENOMIC DNA]</scope>
    <source>
        <strain evidence="4 5">ATCC BAA-1200</strain>
    </source>
</reference>
<dbReference type="InterPro" id="IPR011990">
    <property type="entry name" value="TPR-like_helical_dom_sf"/>
</dbReference>
<dbReference type="Gene3D" id="2.20.110.10">
    <property type="entry name" value="Histone H3 K4-specific methyltransferase SET7/9 N-terminal domain"/>
    <property type="match status" value="1"/>
</dbReference>
<evidence type="ECO:0000313" key="4">
    <source>
        <dbReference type="EMBL" id="EGF10664.1"/>
    </source>
</evidence>
<dbReference type="SUPFAM" id="SSF81901">
    <property type="entry name" value="HCP-like"/>
    <property type="match status" value="1"/>
</dbReference>
<keyword evidence="3" id="KW-0472">Membrane</keyword>
<feature type="region of interest" description="Disordered" evidence="2">
    <location>
        <begin position="514"/>
        <end position="534"/>
    </location>
</feature>
<dbReference type="PANTHER" id="PTHR43215:SF14">
    <property type="entry name" value="RADIAL SPOKE HEAD 1 HOMOLOG"/>
    <property type="match status" value="1"/>
</dbReference>
<comment type="caution">
    <text evidence="4">The sequence shown here is derived from an EMBL/GenBank/DDBJ whole genome shotgun (WGS) entry which is preliminary data.</text>
</comment>
<keyword evidence="3" id="KW-0812">Transmembrane</keyword>
<keyword evidence="5" id="KW-1185">Reference proteome</keyword>
<organism evidence="4 5">
    <name type="scientific">Neisseria bacilliformis ATCC BAA-1200</name>
    <dbReference type="NCBI Taxonomy" id="888742"/>
    <lineage>
        <taxon>Bacteria</taxon>
        <taxon>Pseudomonadati</taxon>
        <taxon>Pseudomonadota</taxon>
        <taxon>Betaproteobacteria</taxon>
        <taxon>Neisseriales</taxon>
        <taxon>Neisseriaceae</taxon>
        <taxon>Neisseria</taxon>
    </lineage>
</organism>
<dbReference type="Pfam" id="PF08238">
    <property type="entry name" value="Sel1"/>
    <property type="match status" value="2"/>
</dbReference>
<evidence type="ECO:0000256" key="2">
    <source>
        <dbReference type="SAM" id="MobiDB-lite"/>
    </source>
</evidence>
<dbReference type="PANTHER" id="PTHR43215">
    <property type="entry name" value="RADIAL SPOKE HEAD 1 HOMOLOG"/>
    <property type="match status" value="1"/>
</dbReference>
<dbReference type="OrthoDB" id="8587079at2"/>
<dbReference type="EMBL" id="AFAY01000031">
    <property type="protein sequence ID" value="EGF10664.1"/>
    <property type="molecule type" value="Genomic_DNA"/>
</dbReference>
<protein>
    <submittedName>
        <fullName evidence="4">MORN repeat protein</fullName>
    </submittedName>
</protein>
<proteinExistence type="predicted"/>
<sequence length="534" mass="56739">MTESRFSFLERYPHFPAALAKKAREAEADCPGRFGASLVACRTAAEKITEFLLIQTGLPAKGMIANPFYSPANPRSKPELDLSKQADRLFVLLKEEIISYQDKTERFDFIRLKGNAAAHEDAENPYTEADAAAALDHLHALCRQLAEHYPAAQPPRAPRCFANPAAAPQAAVQRLQNRAAPYRSGSGVAAGMAIAAVVVGVLFAFYVLSALAKRPSEKRETAAAPAAPAPESNILRYPDGSVYRGGIANGLAEAENGKITYPDGGTCEGRFSGGKLNGQAVCRYADGGSYQGGFADGLRSGQGKITYPDGVVYTGGFSGGDPDGQGEITASNNRYTGYVSRDGIPAGEGVLITADGGCAGRFTRSDAACRFDDGSRYRGGFDGKSLNFAGQGTLTNAEGRIRFKGEWRDGEPAKSSLTEEERLRIQAEAGDAEAQNALGNLYAEGKQVPKDDKTAALWYFKAAKQGLAAAQYQLGTMYEQGRGVGRDTDAAAAWYLAAATQHYAPAVARLKATAKTAPPEKNRPSGGDTLDELF</sequence>
<dbReference type="InterPro" id="IPR006597">
    <property type="entry name" value="Sel1-like"/>
</dbReference>
<dbReference type="RefSeq" id="WP_007342553.1">
    <property type="nucleotide sequence ID" value="NZ_GL878494.1"/>
</dbReference>
<accession>F2BCU0</accession>
<dbReference type="AlphaFoldDB" id="F2BCU0"/>